<proteinExistence type="predicted"/>
<dbReference type="GO" id="GO:0000012">
    <property type="term" value="P:single strand break repair"/>
    <property type="evidence" value="ECO:0007669"/>
    <property type="project" value="TreeGrafter"/>
</dbReference>
<protein>
    <recommendedName>
        <fullName evidence="1">Macro domain-containing protein</fullName>
    </recommendedName>
</protein>
<dbReference type="InterPro" id="IPR036265">
    <property type="entry name" value="HIT-like_sf"/>
</dbReference>
<dbReference type="Gene3D" id="3.40.50.300">
    <property type="entry name" value="P-loop containing nucleotide triphosphate hydrolases"/>
    <property type="match status" value="1"/>
</dbReference>
<dbReference type="Gene3D" id="3.30.428.10">
    <property type="entry name" value="HIT-like"/>
    <property type="match status" value="1"/>
</dbReference>
<dbReference type="Pfam" id="PF01661">
    <property type="entry name" value="Macro"/>
    <property type="match status" value="1"/>
</dbReference>
<dbReference type="GO" id="GO:0033699">
    <property type="term" value="F:DNA 5'-adenosine monophosphate hydrolase activity"/>
    <property type="evidence" value="ECO:0007669"/>
    <property type="project" value="TreeGrafter"/>
</dbReference>
<name>A0AA41UXL1_PAPNU</name>
<evidence type="ECO:0000313" key="3">
    <source>
        <dbReference type="Proteomes" id="UP001177140"/>
    </source>
</evidence>
<comment type="caution">
    <text evidence="2">The sequence shown here is derived from an EMBL/GenBank/DDBJ whole genome shotgun (WGS) entry which is preliminary data.</text>
</comment>
<dbReference type="PROSITE" id="PS51154">
    <property type="entry name" value="MACRO"/>
    <property type="match status" value="1"/>
</dbReference>
<dbReference type="InterPro" id="IPR043472">
    <property type="entry name" value="Macro_dom-like"/>
</dbReference>
<evidence type="ECO:0000259" key="1">
    <source>
        <dbReference type="PROSITE" id="PS51154"/>
    </source>
</evidence>
<organism evidence="2 3">
    <name type="scientific">Papaver nudicaule</name>
    <name type="common">Iceland poppy</name>
    <dbReference type="NCBI Taxonomy" id="74823"/>
    <lineage>
        <taxon>Eukaryota</taxon>
        <taxon>Viridiplantae</taxon>
        <taxon>Streptophyta</taxon>
        <taxon>Embryophyta</taxon>
        <taxon>Tracheophyta</taxon>
        <taxon>Spermatophyta</taxon>
        <taxon>Magnoliopsida</taxon>
        <taxon>Ranunculales</taxon>
        <taxon>Papaveraceae</taxon>
        <taxon>Papaveroideae</taxon>
        <taxon>Papaver</taxon>
    </lineage>
</organism>
<keyword evidence="3" id="KW-1185">Reference proteome</keyword>
<dbReference type="SUPFAM" id="SSF52949">
    <property type="entry name" value="Macro domain-like"/>
    <property type="match status" value="1"/>
</dbReference>
<dbReference type="SMART" id="SM00506">
    <property type="entry name" value="A1pp"/>
    <property type="match status" value="1"/>
</dbReference>
<sequence>MNSHSEMASKDDEIDENKVEYQKSIVVVLVGAPGTGSIKSTFCDHVMKSSLRSWVQVCQNSTAANGEGGAEALYLKKAIDALKGGKSVLIDTCNLELEQFSEFRKLGSPRVDVHVVVFNLTAWVSISQSLKCTDNEGQLKGGKPSAAVSQMLQMKELPKLNEGFSRITFCLNESDVREAINMYGDLGPLDTLPSGCFGQISVDSSTGPPTLVFPSISTAYFQFDPEIASDIIVEKVEEFLDKIGNGRLVLVDLTPGSSILNSVKVKATQRNIDSDKFFTFVGDITQLYTKGGLRCNVIANTTNCLLKPGGGGVNEAIFNAAGPALEIATKEVAAGIGYGSALTVPLPSTSPLYIREGVTHVIHVLGPNMNPLGPDCLNNDYDKGCQILREAYSSLFESFASIVRTIATEFSKEPSESQSIILSPHSDRKGKRGAVFESGRNKKLKGPKVVYSEPKIATGVQLVSESNDIRRSSQCGYTDATGIRIQSERDGICGGTTKVWEEWAHSLHHRAKDPVRYNQEVIEILDDVVVLYDLYPKARRHLLVVLRKDGLDRLADVRKEHLPLLKIAHAVGVKWAMKFIFDEPSLVFRLGYHSDPSMRQLHLHVISQDFDSARLKKHKHWNIFNTAFFRDSADVIEEIEKHGQANLYDDESLMSAELRCNRCKSAHRGLSRLKSHIRHCRAPFPSSLIQNGYLLVAPSGAARGT</sequence>
<dbReference type="InterPro" id="IPR032566">
    <property type="entry name" value="Znf-C2HE"/>
</dbReference>
<reference evidence="2" key="1">
    <citation type="submission" date="2022-03" db="EMBL/GenBank/DDBJ databases">
        <title>A functionally conserved STORR gene fusion in Papaver species that diverged 16.8 million years ago.</title>
        <authorList>
            <person name="Catania T."/>
        </authorList>
    </citation>
    <scope>NUCLEOTIDE SEQUENCE</scope>
    <source>
        <strain evidence="2">S-191538</strain>
    </source>
</reference>
<dbReference type="Gene3D" id="3.40.220.10">
    <property type="entry name" value="Leucine Aminopeptidase, subunit E, domain 1"/>
    <property type="match status" value="1"/>
</dbReference>
<gene>
    <name evidence="2" type="ORF">MKW94_014170</name>
</gene>
<dbReference type="GO" id="GO:0005634">
    <property type="term" value="C:nucleus"/>
    <property type="evidence" value="ECO:0007669"/>
    <property type="project" value="TreeGrafter"/>
</dbReference>
<dbReference type="Proteomes" id="UP001177140">
    <property type="component" value="Unassembled WGS sequence"/>
</dbReference>
<accession>A0AA41UXL1</accession>
<dbReference type="InterPro" id="IPR019808">
    <property type="entry name" value="Histidine_triad_CS"/>
</dbReference>
<dbReference type="PANTHER" id="PTHR12486:SF4">
    <property type="entry name" value="APRATAXIN"/>
    <property type="match status" value="1"/>
</dbReference>
<evidence type="ECO:0000313" key="2">
    <source>
        <dbReference type="EMBL" id="MCL7026540.1"/>
    </source>
</evidence>
<dbReference type="EMBL" id="JAJJMA010058075">
    <property type="protein sequence ID" value="MCL7026540.1"/>
    <property type="molecule type" value="Genomic_DNA"/>
</dbReference>
<dbReference type="Pfam" id="PF16278">
    <property type="entry name" value="zf-C2HE"/>
    <property type="match status" value="1"/>
</dbReference>
<dbReference type="GO" id="GO:1990165">
    <property type="term" value="F:single-strand break-containing DNA binding"/>
    <property type="evidence" value="ECO:0007669"/>
    <property type="project" value="TreeGrafter"/>
</dbReference>
<dbReference type="AlphaFoldDB" id="A0AA41UXL1"/>
<dbReference type="PANTHER" id="PTHR12486">
    <property type="entry name" value="APRATAXIN-RELATED"/>
    <property type="match status" value="1"/>
</dbReference>
<dbReference type="InterPro" id="IPR027417">
    <property type="entry name" value="P-loop_NTPase"/>
</dbReference>
<dbReference type="GO" id="GO:0003725">
    <property type="term" value="F:double-stranded RNA binding"/>
    <property type="evidence" value="ECO:0007669"/>
    <property type="project" value="TreeGrafter"/>
</dbReference>
<dbReference type="InterPro" id="IPR002589">
    <property type="entry name" value="Macro_dom"/>
</dbReference>
<dbReference type="SUPFAM" id="SSF54197">
    <property type="entry name" value="HIT-like"/>
    <property type="match status" value="1"/>
</dbReference>
<dbReference type="PROSITE" id="PS00892">
    <property type="entry name" value="HIT_1"/>
    <property type="match status" value="1"/>
</dbReference>
<dbReference type="GO" id="GO:0030983">
    <property type="term" value="F:mismatched DNA binding"/>
    <property type="evidence" value="ECO:0007669"/>
    <property type="project" value="TreeGrafter"/>
</dbReference>
<dbReference type="Pfam" id="PF11969">
    <property type="entry name" value="DcpS_C"/>
    <property type="match status" value="1"/>
</dbReference>
<feature type="domain" description="Macro" evidence="1">
    <location>
        <begin position="264"/>
        <end position="533"/>
    </location>
</feature>
<dbReference type="GO" id="GO:0003697">
    <property type="term" value="F:single-stranded DNA binding"/>
    <property type="evidence" value="ECO:0007669"/>
    <property type="project" value="TreeGrafter"/>
</dbReference>
<dbReference type="FunFam" id="3.30.428.10:FF:000004">
    <property type="entry name" value="aprataxin isoform X2"/>
    <property type="match status" value="1"/>
</dbReference>